<evidence type="ECO:0000259" key="1">
    <source>
        <dbReference type="SMART" id="SM01022"/>
    </source>
</evidence>
<evidence type="ECO:0000313" key="2">
    <source>
        <dbReference type="EMBL" id="OGH68055.1"/>
    </source>
</evidence>
<evidence type="ECO:0000313" key="3">
    <source>
        <dbReference type="Proteomes" id="UP000176532"/>
    </source>
</evidence>
<dbReference type="SMART" id="SM01022">
    <property type="entry name" value="ASCH"/>
    <property type="match status" value="1"/>
</dbReference>
<dbReference type="EMBL" id="MFQD01000018">
    <property type="protein sequence ID" value="OGH68055.1"/>
    <property type="molecule type" value="Genomic_DNA"/>
</dbReference>
<dbReference type="Gene3D" id="2.30.130.30">
    <property type="entry name" value="Hypothetical protein"/>
    <property type="match status" value="1"/>
</dbReference>
<comment type="caution">
    <text evidence="2">The sequence shown here is derived from an EMBL/GenBank/DDBJ whole genome shotgun (WGS) entry which is preliminary data.</text>
</comment>
<accession>A0A1F6M8V5</accession>
<proteinExistence type="predicted"/>
<gene>
    <name evidence="2" type="ORF">A3C15_00580</name>
</gene>
<organism evidence="2 3">
    <name type="scientific">Candidatus Magasanikbacteria bacterium RIFCSPHIGHO2_02_FULL_50_9b</name>
    <dbReference type="NCBI Taxonomy" id="1798682"/>
    <lineage>
        <taxon>Bacteria</taxon>
        <taxon>Candidatus Magasanikiibacteriota</taxon>
    </lineage>
</organism>
<protein>
    <recommendedName>
        <fullName evidence="1">ASCH domain-containing protein</fullName>
    </recommendedName>
</protein>
<dbReference type="Proteomes" id="UP000176532">
    <property type="component" value="Unassembled WGS sequence"/>
</dbReference>
<feature type="domain" description="ASCH" evidence="1">
    <location>
        <begin position="5"/>
        <end position="109"/>
    </location>
</feature>
<dbReference type="SUPFAM" id="SSF88697">
    <property type="entry name" value="PUA domain-like"/>
    <property type="match status" value="1"/>
</dbReference>
<dbReference type="InterPro" id="IPR007374">
    <property type="entry name" value="ASCH_domain"/>
</dbReference>
<sequence>MNRNIRVKGHLLRQIKRGDKTLEVRAGYPNIKEIKQGDTIHFMSSDEECDVRVKGVRVFPNIDAMMGKEDHTRIAADMSRQGVVDLLHSIYPPAKERLGIYVFEIEVVRGARG</sequence>
<dbReference type="AlphaFoldDB" id="A0A1F6M8V5"/>
<name>A0A1F6M8V5_9BACT</name>
<reference evidence="2 3" key="1">
    <citation type="journal article" date="2016" name="Nat. Commun.">
        <title>Thousands of microbial genomes shed light on interconnected biogeochemical processes in an aquifer system.</title>
        <authorList>
            <person name="Anantharaman K."/>
            <person name="Brown C.T."/>
            <person name="Hug L.A."/>
            <person name="Sharon I."/>
            <person name="Castelle C.J."/>
            <person name="Probst A.J."/>
            <person name="Thomas B.C."/>
            <person name="Singh A."/>
            <person name="Wilkins M.J."/>
            <person name="Karaoz U."/>
            <person name="Brodie E.L."/>
            <person name="Williams K.H."/>
            <person name="Hubbard S.S."/>
            <person name="Banfield J.F."/>
        </authorList>
    </citation>
    <scope>NUCLEOTIDE SEQUENCE [LARGE SCALE GENOMIC DNA]</scope>
</reference>
<dbReference type="Pfam" id="PF04266">
    <property type="entry name" value="ASCH"/>
    <property type="match status" value="1"/>
</dbReference>
<dbReference type="InterPro" id="IPR015947">
    <property type="entry name" value="PUA-like_sf"/>
</dbReference>